<name>A0ABV0RV23_9TELE</name>
<proteinExistence type="predicted"/>
<evidence type="ECO:0000313" key="2">
    <source>
        <dbReference type="EMBL" id="MEQ2211358.1"/>
    </source>
</evidence>
<keyword evidence="3" id="KW-1185">Reference proteome</keyword>
<dbReference type="EMBL" id="JAHRIN010058886">
    <property type="protein sequence ID" value="MEQ2211358.1"/>
    <property type="molecule type" value="Genomic_DNA"/>
</dbReference>
<feature type="region of interest" description="Disordered" evidence="1">
    <location>
        <begin position="1"/>
        <end position="71"/>
    </location>
</feature>
<evidence type="ECO:0000313" key="3">
    <source>
        <dbReference type="Proteomes" id="UP001434883"/>
    </source>
</evidence>
<evidence type="ECO:0000256" key="1">
    <source>
        <dbReference type="SAM" id="MobiDB-lite"/>
    </source>
</evidence>
<gene>
    <name evidence="2" type="ORF">XENOCAPTIV_027317</name>
</gene>
<dbReference type="Proteomes" id="UP001434883">
    <property type="component" value="Unassembled WGS sequence"/>
</dbReference>
<accession>A0ABV0RV23</accession>
<reference evidence="2 3" key="1">
    <citation type="submission" date="2021-06" db="EMBL/GenBank/DDBJ databases">
        <authorList>
            <person name="Palmer J.M."/>
        </authorList>
    </citation>
    <scope>NUCLEOTIDE SEQUENCE [LARGE SCALE GENOMIC DNA]</scope>
    <source>
        <strain evidence="2 3">XC_2019</strain>
        <tissue evidence="2">Muscle</tissue>
    </source>
</reference>
<feature type="compositionally biased region" description="Low complexity" evidence="1">
    <location>
        <begin position="32"/>
        <end position="43"/>
    </location>
</feature>
<comment type="caution">
    <text evidence="2">The sequence shown here is derived from an EMBL/GenBank/DDBJ whole genome shotgun (WGS) entry which is preliminary data.</text>
</comment>
<sequence>MGHKQSGSLFKKVKNRSRCGVGAPGPHPLKRGGLLVTVETGVVAMGSNPEQRSRSPVTRHRGEGRLFNGSTFDQSTSFGLEHIAKNRPTPMIHRGALKTAGRDRYC</sequence>
<protein>
    <submittedName>
        <fullName evidence="2">Uncharacterized protein</fullName>
    </submittedName>
</protein>
<organism evidence="2 3">
    <name type="scientific">Xenoophorus captivus</name>
    <dbReference type="NCBI Taxonomy" id="1517983"/>
    <lineage>
        <taxon>Eukaryota</taxon>
        <taxon>Metazoa</taxon>
        <taxon>Chordata</taxon>
        <taxon>Craniata</taxon>
        <taxon>Vertebrata</taxon>
        <taxon>Euteleostomi</taxon>
        <taxon>Actinopterygii</taxon>
        <taxon>Neopterygii</taxon>
        <taxon>Teleostei</taxon>
        <taxon>Neoteleostei</taxon>
        <taxon>Acanthomorphata</taxon>
        <taxon>Ovalentaria</taxon>
        <taxon>Atherinomorphae</taxon>
        <taxon>Cyprinodontiformes</taxon>
        <taxon>Goodeidae</taxon>
        <taxon>Xenoophorus</taxon>
    </lineage>
</organism>